<reference evidence="7 8" key="1">
    <citation type="submission" date="2019-03" db="EMBL/GenBank/DDBJ databases">
        <title>Metabolic reconstructions from genomes of highly enriched 'Candidatus Accumulibacter' and 'Candidatus Competibacter' bioreactor populations.</title>
        <authorList>
            <person name="Annavajhala M.K."/>
            <person name="Welles L."/>
            <person name="Abbas B."/>
            <person name="Sorokin D."/>
            <person name="Park H."/>
            <person name="Van Loosdrecht M."/>
            <person name="Chandran K."/>
        </authorList>
    </citation>
    <scope>NUCLEOTIDE SEQUENCE [LARGE SCALE GENOMIC DNA]</scope>
    <source>
        <strain evidence="7 8">SBR_S</strain>
    </source>
</reference>
<dbReference type="EMBL" id="SPMY01000115">
    <property type="protein sequence ID" value="NMQ30230.1"/>
    <property type="molecule type" value="Genomic_DNA"/>
</dbReference>
<dbReference type="Pfam" id="PF01934">
    <property type="entry name" value="HepT-like"/>
    <property type="match status" value="1"/>
</dbReference>
<sequence>MQPEDRVRIQHMIGAAESTARFLAGRQRQDLDQDEMLCFALTRAIEIIGEAASRVSHEAQDALPNVPWKEVTGMRNRLAHAYFDIDLDILWRTAREAVPDLLEKLAMFQQTGN</sequence>
<name>A0ABX1U3E6_9PROT</name>
<evidence type="ECO:0000256" key="4">
    <source>
        <dbReference type="ARBA" id="ARBA00022741"/>
    </source>
</evidence>
<evidence type="ECO:0000256" key="3">
    <source>
        <dbReference type="ARBA" id="ARBA00022722"/>
    </source>
</evidence>
<dbReference type="PANTHER" id="PTHR34139:SF1">
    <property type="entry name" value="RNASE MJ1380-RELATED"/>
    <property type="match status" value="1"/>
</dbReference>
<evidence type="ECO:0000313" key="7">
    <source>
        <dbReference type="EMBL" id="NMQ30230.1"/>
    </source>
</evidence>
<evidence type="ECO:0000313" key="8">
    <source>
        <dbReference type="Proteomes" id="UP000749010"/>
    </source>
</evidence>
<dbReference type="PANTHER" id="PTHR34139">
    <property type="entry name" value="UPF0331 PROTEIN MJ0127"/>
    <property type="match status" value="1"/>
</dbReference>
<comment type="caution">
    <text evidence="7">The sequence shown here is derived from an EMBL/GenBank/DDBJ whole genome shotgun (WGS) entry which is preliminary data.</text>
</comment>
<evidence type="ECO:0000256" key="6">
    <source>
        <dbReference type="ARBA" id="ARBA00024207"/>
    </source>
</evidence>
<dbReference type="InterPro" id="IPR051813">
    <property type="entry name" value="HepT_RNase_toxin"/>
</dbReference>
<keyword evidence="4" id="KW-0547">Nucleotide-binding</keyword>
<dbReference type="Gene3D" id="1.20.120.580">
    <property type="entry name" value="bsu32300-like"/>
    <property type="match status" value="1"/>
</dbReference>
<evidence type="ECO:0000256" key="5">
    <source>
        <dbReference type="ARBA" id="ARBA00022801"/>
    </source>
</evidence>
<gene>
    <name evidence="7" type="ORF">E4Q23_22200</name>
</gene>
<evidence type="ECO:0000256" key="2">
    <source>
        <dbReference type="ARBA" id="ARBA00022649"/>
    </source>
</evidence>
<comment type="similarity">
    <text evidence="6">Belongs to the HepT RNase toxin family.</text>
</comment>
<accession>A0ABX1U3E6</accession>
<keyword evidence="5" id="KW-0378">Hydrolase</keyword>
<dbReference type="InterPro" id="IPR037038">
    <property type="entry name" value="HepT-like_sf"/>
</dbReference>
<keyword evidence="2" id="KW-1277">Toxin-antitoxin system</keyword>
<evidence type="ECO:0000256" key="1">
    <source>
        <dbReference type="ARBA" id="ARBA00022553"/>
    </source>
</evidence>
<proteinExistence type="inferred from homology"/>
<protein>
    <submittedName>
        <fullName evidence="7">DUF86 domain-containing protein</fullName>
    </submittedName>
</protein>
<keyword evidence="1" id="KW-0597">Phosphoprotein</keyword>
<organism evidence="7 8">
    <name type="scientific">Candidatus Accumulibacter phosphatis</name>
    <dbReference type="NCBI Taxonomy" id="327160"/>
    <lineage>
        <taxon>Bacteria</taxon>
        <taxon>Pseudomonadati</taxon>
        <taxon>Pseudomonadota</taxon>
        <taxon>Betaproteobacteria</taxon>
        <taxon>Candidatus Accumulibacter</taxon>
    </lineage>
</organism>
<keyword evidence="3" id="KW-0540">Nuclease</keyword>
<dbReference type="InterPro" id="IPR008201">
    <property type="entry name" value="HepT-like"/>
</dbReference>
<dbReference type="Proteomes" id="UP000749010">
    <property type="component" value="Unassembled WGS sequence"/>
</dbReference>
<keyword evidence="8" id="KW-1185">Reference proteome</keyword>